<dbReference type="PANTHER" id="PTHR37017:SF11">
    <property type="entry name" value="ESTERASE_LIPASE_THIOESTERASE DOMAIN-CONTAINING PROTEIN"/>
    <property type="match status" value="1"/>
</dbReference>
<accession>A0A372NP67</accession>
<sequence length="264" mass="28554">MKTSIKFSDNLRFLVFTILFIAALVGLGTHVANAQPKRIKNIVLVHGAFADGSGWKPVYDILVNKGYHVSIVQNPLTSLKADVDATNSVIDRQDGKVILVGHSWGGTVITEAGVNEKVAALVYVAAFMPDKGETTGKWVAAAPASHDAGFTTPDQYGYVYFDPAKFHGGFAGDLTKAQSDFMNASQVPIIGKCFEEPVHNVAWRSKPSYGIIATQDKALNPSTERAMYERAKAKITEIKGSHVIFMSQPEEVAKIIVAATESLQ</sequence>
<evidence type="ECO:0000259" key="1">
    <source>
        <dbReference type="Pfam" id="PF12697"/>
    </source>
</evidence>
<dbReference type="OrthoDB" id="9112061at2"/>
<dbReference type="InterPro" id="IPR052897">
    <property type="entry name" value="Sec-Metab_Biosynth_Hydrolase"/>
</dbReference>
<feature type="domain" description="AB hydrolase-1" evidence="1">
    <location>
        <begin position="42"/>
        <end position="254"/>
    </location>
</feature>
<dbReference type="SUPFAM" id="SSF53474">
    <property type="entry name" value="alpha/beta-Hydrolases"/>
    <property type="match status" value="1"/>
</dbReference>
<keyword evidence="3" id="KW-1185">Reference proteome</keyword>
<evidence type="ECO:0000313" key="3">
    <source>
        <dbReference type="Proteomes" id="UP000264217"/>
    </source>
</evidence>
<dbReference type="InterPro" id="IPR029058">
    <property type="entry name" value="AB_hydrolase_fold"/>
</dbReference>
<dbReference type="RefSeq" id="WP_117394217.1">
    <property type="nucleotide sequence ID" value="NZ_QWDC01000006.1"/>
</dbReference>
<comment type="caution">
    <text evidence="2">The sequence shown here is derived from an EMBL/GenBank/DDBJ whole genome shotgun (WGS) entry which is preliminary data.</text>
</comment>
<proteinExistence type="predicted"/>
<dbReference type="GO" id="GO:0016787">
    <property type="term" value="F:hydrolase activity"/>
    <property type="evidence" value="ECO:0007669"/>
    <property type="project" value="UniProtKB-KW"/>
</dbReference>
<organism evidence="2 3">
    <name type="scientific">Mucilaginibacter conchicola</name>
    <dbReference type="NCBI Taxonomy" id="2303333"/>
    <lineage>
        <taxon>Bacteria</taxon>
        <taxon>Pseudomonadati</taxon>
        <taxon>Bacteroidota</taxon>
        <taxon>Sphingobacteriia</taxon>
        <taxon>Sphingobacteriales</taxon>
        <taxon>Sphingobacteriaceae</taxon>
        <taxon>Mucilaginibacter</taxon>
    </lineage>
</organism>
<dbReference type="InterPro" id="IPR000073">
    <property type="entry name" value="AB_hydrolase_1"/>
</dbReference>
<dbReference type="Proteomes" id="UP000264217">
    <property type="component" value="Unassembled WGS sequence"/>
</dbReference>
<keyword evidence="2" id="KW-0378">Hydrolase</keyword>
<dbReference type="Pfam" id="PF12697">
    <property type="entry name" value="Abhydrolase_6"/>
    <property type="match status" value="1"/>
</dbReference>
<dbReference type="AlphaFoldDB" id="A0A372NP67"/>
<evidence type="ECO:0000313" key="2">
    <source>
        <dbReference type="EMBL" id="RFZ90033.1"/>
    </source>
</evidence>
<dbReference type="EMBL" id="QWDC01000006">
    <property type="protein sequence ID" value="RFZ90033.1"/>
    <property type="molecule type" value="Genomic_DNA"/>
</dbReference>
<name>A0A372NP67_9SPHI</name>
<gene>
    <name evidence="2" type="ORF">D0C36_23695</name>
</gene>
<protein>
    <submittedName>
        <fullName evidence="2">Alpha/beta hydrolase</fullName>
    </submittedName>
</protein>
<reference evidence="2 3" key="1">
    <citation type="submission" date="2018-08" db="EMBL/GenBank/DDBJ databases">
        <title>Mucilaginibacter sp. MYSH2.</title>
        <authorList>
            <person name="Seo T."/>
        </authorList>
    </citation>
    <scope>NUCLEOTIDE SEQUENCE [LARGE SCALE GENOMIC DNA]</scope>
    <source>
        <strain evidence="2 3">MYSH2</strain>
    </source>
</reference>
<dbReference type="PANTHER" id="PTHR37017">
    <property type="entry name" value="AB HYDROLASE-1 DOMAIN-CONTAINING PROTEIN-RELATED"/>
    <property type="match status" value="1"/>
</dbReference>
<dbReference type="Gene3D" id="3.40.50.1820">
    <property type="entry name" value="alpha/beta hydrolase"/>
    <property type="match status" value="1"/>
</dbReference>